<evidence type="ECO:0000256" key="13">
    <source>
        <dbReference type="ARBA" id="ARBA00043219"/>
    </source>
</evidence>
<proteinExistence type="inferred from homology"/>
<evidence type="ECO:0000256" key="3">
    <source>
        <dbReference type="ARBA" id="ARBA00012700"/>
    </source>
</evidence>
<evidence type="ECO:0000256" key="2">
    <source>
        <dbReference type="ARBA" id="ARBA00006734"/>
    </source>
</evidence>
<evidence type="ECO:0000256" key="7">
    <source>
        <dbReference type="ARBA" id="ARBA00022737"/>
    </source>
</evidence>
<sequence length="510" mass="58571">MTPPQASRAPDQQDRASGSPQEPLTIAAEREAEYRASRPYQELKDTRGFSQLTPSEKLSYATAVLLETGAWKTWAPPQQKEFWRLVAQQKIPTPLPTPRRLGQDPRGIELGSYTPVEYRLWKGRERDLRRLREQSDTFRNTRVCGESATDGEVEEERIRRKLLGKLQGSRMGVYEGDPKWDDVIPLTQDDGEGALAAIAYTDEYAEAMGYLRAVMAAKEHSPRVLELTEHIISLNAAHYTVWLYRASTLFALDCPVAEELEWVNTVALENQKNYQIWHHRQLLMDHLYPKIAADAGAVRELADSEVSFMTRMLDADSKNYHVWSYRQYLVRKMNLFNQRELESIETLLRRDVRNNSAWSHRFFVVFSDPAYCTPECKATQADPHIPAAIIDREIEFSKAATLEAPQNQSPWNYLRGVLRKGNRNLSTQESYAGEFAKILEDGEEEVQSSHALDFLADVWREQGEVAKADRALVLLGDRYDRIRKNYWDWRRSLLKQNDGGGETSQWTAAA</sequence>
<dbReference type="PANTHER" id="PTHR11129">
    <property type="entry name" value="PROTEIN FARNESYLTRANSFERASE ALPHA SUBUNIT/RAB GERANYLGERANYL TRANSFERASE ALPHA SUBUNIT"/>
    <property type="match status" value="1"/>
</dbReference>
<evidence type="ECO:0000256" key="11">
    <source>
        <dbReference type="ARBA" id="ARBA00042436"/>
    </source>
</evidence>
<dbReference type="AlphaFoldDB" id="A0AAD9T7R4"/>
<dbReference type="GO" id="GO:0005953">
    <property type="term" value="C:CAAX-protein geranylgeranyltransferase complex"/>
    <property type="evidence" value="ECO:0007669"/>
    <property type="project" value="TreeGrafter"/>
</dbReference>
<dbReference type="Proteomes" id="UP001285354">
    <property type="component" value="Unassembled WGS sequence"/>
</dbReference>
<comment type="similarity">
    <text evidence="2">Belongs to the protein prenyltransferase subunit alpha family.</text>
</comment>
<feature type="compositionally biased region" description="Basic and acidic residues" evidence="14">
    <location>
        <begin position="28"/>
        <end position="47"/>
    </location>
</feature>
<dbReference type="GO" id="GO:0004660">
    <property type="term" value="F:protein farnesyltransferase activity"/>
    <property type="evidence" value="ECO:0007669"/>
    <property type="project" value="UniProtKB-EC"/>
</dbReference>
<dbReference type="Pfam" id="PF01239">
    <property type="entry name" value="PPTA"/>
    <property type="match status" value="4"/>
</dbReference>
<name>A0AAD9T7R4_9HELO</name>
<dbReference type="PANTHER" id="PTHR11129:SF1">
    <property type="entry name" value="PROTEIN FARNESYLTRANSFERASE_GERANYLGERANYLTRANSFERASE TYPE-1 SUBUNIT ALPHA"/>
    <property type="match status" value="1"/>
</dbReference>
<organism evidence="15 16">
    <name type="scientific">Diplocarpon rosae</name>
    <dbReference type="NCBI Taxonomy" id="946125"/>
    <lineage>
        <taxon>Eukaryota</taxon>
        <taxon>Fungi</taxon>
        <taxon>Dikarya</taxon>
        <taxon>Ascomycota</taxon>
        <taxon>Pezizomycotina</taxon>
        <taxon>Leotiomycetes</taxon>
        <taxon>Helotiales</taxon>
        <taxon>Drepanopezizaceae</taxon>
        <taxon>Diplocarpon</taxon>
    </lineage>
</organism>
<dbReference type="SUPFAM" id="SSF48439">
    <property type="entry name" value="Protein prenylyltransferase"/>
    <property type="match status" value="1"/>
</dbReference>
<keyword evidence="8" id="KW-0460">Magnesium</keyword>
<dbReference type="GO" id="GO:0005965">
    <property type="term" value="C:protein farnesyltransferase complex"/>
    <property type="evidence" value="ECO:0007669"/>
    <property type="project" value="TreeGrafter"/>
</dbReference>
<dbReference type="EMBL" id="JAUBYV010000001">
    <property type="protein sequence ID" value="KAK2629990.1"/>
    <property type="molecule type" value="Genomic_DNA"/>
</dbReference>
<evidence type="ECO:0000256" key="8">
    <source>
        <dbReference type="ARBA" id="ARBA00022842"/>
    </source>
</evidence>
<evidence type="ECO:0000256" key="4">
    <source>
        <dbReference type="ARBA" id="ARBA00012702"/>
    </source>
</evidence>
<keyword evidence="16" id="KW-1185">Reference proteome</keyword>
<evidence type="ECO:0000256" key="1">
    <source>
        <dbReference type="ARBA" id="ARBA00001946"/>
    </source>
</evidence>
<evidence type="ECO:0000313" key="15">
    <source>
        <dbReference type="EMBL" id="KAK2629990.1"/>
    </source>
</evidence>
<evidence type="ECO:0000256" key="5">
    <source>
        <dbReference type="ARBA" id="ARBA00022602"/>
    </source>
</evidence>
<dbReference type="Gene3D" id="1.25.40.120">
    <property type="entry name" value="Protein prenylyltransferase"/>
    <property type="match status" value="1"/>
</dbReference>
<keyword evidence="5" id="KW-0637">Prenyltransferase</keyword>
<comment type="caution">
    <text evidence="15">The sequence shown here is derived from an EMBL/GenBank/DDBJ whole genome shotgun (WGS) entry which is preliminary data.</text>
</comment>
<dbReference type="EC" id="2.5.1.58" evidence="4"/>
<dbReference type="InterPro" id="IPR002088">
    <property type="entry name" value="Prenyl_trans_a"/>
</dbReference>
<keyword evidence="7" id="KW-0677">Repeat</keyword>
<reference evidence="15" key="1">
    <citation type="submission" date="2023-06" db="EMBL/GenBank/DDBJ databases">
        <title>Draft genome of Marssonina rosae.</title>
        <authorList>
            <person name="Cheng Q."/>
        </authorList>
    </citation>
    <scope>NUCLEOTIDE SEQUENCE</scope>
    <source>
        <strain evidence="15">R4</strain>
    </source>
</reference>
<comment type="cofactor">
    <cofactor evidence="1">
        <name>Mg(2+)</name>
        <dbReference type="ChEBI" id="CHEBI:18420"/>
    </cofactor>
</comment>
<keyword evidence="6" id="KW-0808">Transferase</keyword>
<evidence type="ECO:0000313" key="16">
    <source>
        <dbReference type="Proteomes" id="UP001285354"/>
    </source>
</evidence>
<evidence type="ECO:0000256" key="6">
    <source>
        <dbReference type="ARBA" id="ARBA00022679"/>
    </source>
</evidence>
<dbReference type="GO" id="GO:0004662">
    <property type="term" value="F:CAAX-protein geranylgeranyltransferase activity"/>
    <property type="evidence" value="ECO:0007669"/>
    <property type="project" value="UniProtKB-EC"/>
</dbReference>
<evidence type="ECO:0000256" key="9">
    <source>
        <dbReference type="ARBA" id="ARBA00040965"/>
    </source>
</evidence>
<accession>A0AAD9T7R4</accession>
<gene>
    <name evidence="15" type="ORF">QTJ16_000810</name>
</gene>
<dbReference type="PROSITE" id="PS51147">
    <property type="entry name" value="PFTA"/>
    <property type="match status" value="5"/>
</dbReference>
<evidence type="ECO:0000256" key="14">
    <source>
        <dbReference type="SAM" id="MobiDB-lite"/>
    </source>
</evidence>
<protein>
    <recommendedName>
        <fullName evidence="9">Protein farnesyltransferase/geranylgeranyltransferase type-1 subunit alpha</fullName>
        <ecNumber evidence="4">2.5.1.58</ecNumber>
        <ecNumber evidence="3">2.5.1.59</ecNumber>
    </recommendedName>
    <alternativeName>
        <fullName evidence="12">CAAX farnesyltransferase subunit alpha</fullName>
    </alternativeName>
    <alternativeName>
        <fullName evidence="11">FTase-alpha</fullName>
    </alternativeName>
    <alternativeName>
        <fullName evidence="10">Ras proteins prenyltransferase subunit alpha</fullName>
    </alternativeName>
    <alternativeName>
        <fullName evidence="13">Type I protein geranyl-geranyltransferase subunit alpha</fullName>
    </alternativeName>
</protein>
<evidence type="ECO:0000256" key="10">
    <source>
        <dbReference type="ARBA" id="ARBA00041392"/>
    </source>
</evidence>
<evidence type="ECO:0000256" key="12">
    <source>
        <dbReference type="ARBA" id="ARBA00043086"/>
    </source>
</evidence>
<feature type="region of interest" description="Disordered" evidence="14">
    <location>
        <begin position="1"/>
        <end position="48"/>
    </location>
</feature>
<dbReference type="EC" id="2.5.1.59" evidence="3"/>